<dbReference type="STRING" id="1943.AQJ64_36615"/>
<feature type="region of interest" description="Disordered" evidence="1">
    <location>
        <begin position="111"/>
        <end position="168"/>
    </location>
</feature>
<comment type="caution">
    <text evidence="2">The sequence shown here is derived from an EMBL/GenBank/DDBJ whole genome shotgun (WGS) entry which is preliminary data.</text>
</comment>
<proteinExistence type="predicted"/>
<protein>
    <submittedName>
        <fullName evidence="2">Uncharacterized protein</fullName>
    </submittedName>
</protein>
<keyword evidence="3" id="KW-1185">Reference proteome</keyword>
<organism evidence="2 3">
    <name type="scientific">Streptomyces griseoruber</name>
    <dbReference type="NCBI Taxonomy" id="1943"/>
    <lineage>
        <taxon>Bacteria</taxon>
        <taxon>Bacillati</taxon>
        <taxon>Actinomycetota</taxon>
        <taxon>Actinomycetes</taxon>
        <taxon>Kitasatosporales</taxon>
        <taxon>Streptomycetaceae</taxon>
        <taxon>Streptomyces</taxon>
    </lineage>
</organism>
<reference evidence="2 3" key="1">
    <citation type="submission" date="2015-10" db="EMBL/GenBank/DDBJ databases">
        <title>Draft genome sequence of Streptomyces griseoruber DSM 40281, type strain for the species Streptomyces griseoruber.</title>
        <authorList>
            <person name="Ruckert C."/>
            <person name="Winkler A."/>
            <person name="Kalinowski J."/>
            <person name="Kampfer P."/>
            <person name="Glaeser S."/>
        </authorList>
    </citation>
    <scope>NUCLEOTIDE SEQUENCE [LARGE SCALE GENOMIC DNA]</scope>
    <source>
        <strain evidence="2 3">DSM 40281</strain>
    </source>
</reference>
<name>A0A101SLU8_9ACTN</name>
<dbReference type="EMBL" id="LMWW01000065">
    <property type="protein sequence ID" value="KUN76512.1"/>
    <property type="molecule type" value="Genomic_DNA"/>
</dbReference>
<sequence>MHEQQPGHAQQVVRHRQPRREQVVVPFSYDTAESTDAWIQHLAGIEDQVRLFRAEAGMLTEGVMPEYLFRRTRGIVGLLERLIEDGCTQAIDSGDERLTTELLDEIDINLGNPAGRLPDAGEVPDVPKPPRRRSRSPSANVRVTTSSTTVACPARPPAESKGTPDDAP</sequence>
<evidence type="ECO:0000313" key="3">
    <source>
        <dbReference type="Proteomes" id="UP000052982"/>
    </source>
</evidence>
<dbReference type="AlphaFoldDB" id="A0A101SLU8"/>
<accession>A0A101SLU8</accession>
<gene>
    <name evidence="2" type="ORF">AQJ64_36615</name>
</gene>
<evidence type="ECO:0000313" key="2">
    <source>
        <dbReference type="EMBL" id="KUN76512.1"/>
    </source>
</evidence>
<dbReference type="Proteomes" id="UP000052982">
    <property type="component" value="Unassembled WGS sequence"/>
</dbReference>
<evidence type="ECO:0000256" key="1">
    <source>
        <dbReference type="SAM" id="MobiDB-lite"/>
    </source>
</evidence>